<dbReference type="Pfam" id="PF13175">
    <property type="entry name" value="AAA_15"/>
    <property type="match status" value="2"/>
</dbReference>
<dbReference type="AlphaFoldDB" id="B0ST29"/>
<dbReference type="GO" id="GO:0016787">
    <property type="term" value="F:hydrolase activity"/>
    <property type="evidence" value="ECO:0007669"/>
    <property type="project" value="UniProtKB-KW"/>
</dbReference>
<evidence type="ECO:0000259" key="1">
    <source>
        <dbReference type="Pfam" id="PF13175"/>
    </source>
</evidence>
<dbReference type="STRING" id="456481.LEPBI_I2170"/>
<dbReference type="InterPro" id="IPR051396">
    <property type="entry name" value="Bact_Antivir_Def_Nuclease"/>
</dbReference>
<protein>
    <submittedName>
        <fullName evidence="2">Putative nucleoside triphosphate hydrolase</fullName>
    </submittedName>
</protein>
<proteinExistence type="predicted"/>
<dbReference type="EMBL" id="CP000786">
    <property type="protein sequence ID" value="ABZ98269.1"/>
    <property type="molecule type" value="Genomic_DNA"/>
</dbReference>
<dbReference type="SUPFAM" id="SSF52540">
    <property type="entry name" value="P-loop containing nucleoside triphosphate hydrolases"/>
    <property type="match status" value="1"/>
</dbReference>
<dbReference type="HOGENOM" id="CLU_021240_0_0_12"/>
<sequence>MIKIEHIEILNFRSIVSESIKFGCKEYNVIVGANNSGKSNILRALELFFNGTIDRKKYSFELDFPKATSILAKQTTQISIEFSYDPNKEKKIDLALTDIEKNTKQKRLSNNRLLLRLRLNKSGEPQWNFIGRAGNLNIKQELIDKIVDVVLNSVRFKYIPIGRDILHTIQREISEELVRTIFSGWSGSSVKYRQKINTSLSNLIDDLKPQLSASSQSITNSLQQVFSEIKELELKLPFDSVESMLTFLIPDLTDHYKTSLDSKGAGIQTSSLLFFLKYLADNHPQRHNAVTTFIWAIEEPESFLHPLKQRGVSQILKEFSREVQTFISTHSGNFVNQEQETQLLVVEKDSSAPYSTIIKSNKYDDARESLGVSLIDSMFLKKTNIILEGPSDEILFQGSLLKLHEGKKINLNPEDVKFFTGNNCNSACLLFEAYYPLTKTGEVRNILIIDGDDAGKKA</sequence>
<dbReference type="InterPro" id="IPR041685">
    <property type="entry name" value="AAA_GajA/Old/RecF-like"/>
</dbReference>
<dbReference type="KEGG" id="lbi:LEPBI_I2170"/>
<dbReference type="RefSeq" id="WP_012389139.1">
    <property type="nucleotide sequence ID" value="NC_010602.1"/>
</dbReference>
<evidence type="ECO:0000313" key="2">
    <source>
        <dbReference type="EMBL" id="ABZ98269.1"/>
    </source>
</evidence>
<dbReference type="Proteomes" id="UP000001847">
    <property type="component" value="Chromosome I"/>
</dbReference>
<dbReference type="BioCyc" id="LBIF456481:LEPBI_RS10700-MONOMER"/>
<name>B0ST29_LEPBP</name>
<evidence type="ECO:0000313" key="3">
    <source>
        <dbReference type="Proteomes" id="UP000001847"/>
    </source>
</evidence>
<feature type="domain" description="Endonuclease GajA/Old nuclease/RecF-like AAA" evidence="1">
    <location>
        <begin position="3"/>
        <end position="104"/>
    </location>
</feature>
<accession>B0ST29</accession>
<dbReference type="Gene3D" id="3.40.50.300">
    <property type="entry name" value="P-loop containing nucleotide triphosphate hydrolases"/>
    <property type="match status" value="1"/>
</dbReference>
<reference evidence="2 3" key="1">
    <citation type="journal article" date="2008" name="PLoS ONE">
        <title>Genome sequence of the saprophyte Leptospira biflexa provides insights into the evolution of Leptospira and the pathogenesis of leptospirosis.</title>
        <authorList>
            <person name="Picardeau M."/>
            <person name="Bulach D.M."/>
            <person name="Bouchier C."/>
            <person name="Zuerner R.L."/>
            <person name="Zidane N."/>
            <person name="Wilson P.J."/>
            <person name="Creno S."/>
            <person name="Kuczek E.S."/>
            <person name="Bommezzadri S."/>
            <person name="Davis J.C."/>
            <person name="McGrath A."/>
            <person name="Johnson M.J."/>
            <person name="Boursaux-Eude C."/>
            <person name="Seemann T."/>
            <person name="Rouy Z."/>
            <person name="Coppel R.L."/>
            <person name="Rood J.I."/>
            <person name="Lajus A."/>
            <person name="Davies J.K."/>
            <person name="Medigue C."/>
            <person name="Adler B."/>
        </authorList>
    </citation>
    <scope>NUCLEOTIDE SEQUENCE [LARGE SCALE GENOMIC DNA]</scope>
    <source>
        <strain evidence="3">Patoc 1 / ATCC 23582 / Paris</strain>
    </source>
</reference>
<keyword evidence="2" id="KW-0378">Hydrolase</keyword>
<gene>
    <name evidence="2" type="ordered locus">LEPBI_I2170</name>
</gene>
<feature type="domain" description="Endonuclease GajA/Old nuclease/RecF-like AAA" evidence="1">
    <location>
        <begin position="164"/>
        <end position="335"/>
    </location>
</feature>
<keyword evidence="3" id="KW-1185">Reference proteome</keyword>
<organism evidence="2 3">
    <name type="scientific">Leptospira biflexa serovar Patoc (strain Patoc 1 / ATCC 23582 / Paris)</name>
    <dbReference type="NCBI Taxonomy" id="456481"/>
    <lineage>
        <taxon>Bacteria</taxon>
        <taxon>Pseudomonadati</taxon>
        <taxon>Spirochaetota</taxon>
        <taxon>Spirochaetia</taxon>
        <taxon>Leptospirales</taxon>
        <taxon>Leptospiraceae</taxon>
        <taxon>Leptospira</taxon>
    </lineage>
</organism>
<dbReference type="PANTHER" id="PTHR43581">
    <property type="entry name" value="ATP/GTP PHOSPHATASE"/>
    <property type="match status" value="1"/>
</dbReference>
<dbReference type="OrthoDB" id="346285at2"/>
<dbReference type="InterPro" id="IPR027417">
    <property type="entry name" value="P-loop_NTPase"/>
</dbReference>
<dbReference type="PANTHER" id="PTHR43581:SF4">
    <property type="entry name" value="ATP_GTP PHOSPHATASE"/>
    <property type="match status" value="1"/>
</dbReference>